<evidence type="ECO:0000256" key="5">
    <source>
        <dbReference type="ARBA" id="ARBA00023242"/>
    </source>
</evidence>
<evidence type="ECO:0000256" key="1">
    <source>
        <dbReference type="ARBA" id="ARBA00022723"/>
    </source>
</evidence>
<keyword evidence="9" id="KW-1185">Reference proteome</keyword>
<dbReference type="InterPro" id="IPR036864">
    <property type="entry name" value="Zn2-C6_fun-type_DNA-bd_sf"/>
</dbReference>
<dbReference type="AlphaFoldDB" id="A0A0D2F560"/>
<organism evidence="8 9">
    <name type="scientific">Fonsecaea pedrosoi CBS 271.37</name>
    <dbReference type="NCBI Taxonomy" id="1442368"/>
    <lineage>
        <taxon>Eukaryota</taxon>
        <taxon>Fungi</taxon>
        <taxon>Dikarya</taxon>
        <taxon>Ascomycota</taxon>
        <taxon>Pezizomycotina</taxon>
        <taxon>Eurotiomycetes</taxon>
        <taxon>Chaetothyriomycetidae</taxon>
        <taxon>Chaetothyriales</taxon>
        <taxon>Herpotrichiellaceae</taxon>
        <taxon>Fonsecaea</taxon>
    </lineage>
</organism>
<dbReference type="Proteomes" id="UP000053029">
    <property type="component" value="Unassembled WGS sequence"/>
</dbReference>
<feature type="domain" description="Zn(2)-C6 fungal-type" evidence="7">
    <location>
        <begin position="41"/>
        <end position="72"/>
    </location>
</feature>
<dbReference type="Pfam" id="PF04082">
    <property type="entry name" value="Fungal_trans"/>
    <property type="match status" value="1"/>
</dbReference>
<evidence type="ECO:0000256" key="3">
    <source>
        <dbReference type="ARBA" id="ARBA00023125"/>
    </source>
</evidence>
<feature type="region of interest" description="Disordered" evidence="6">
    <location>
        <begin position="1"/>
        <end position="22"/>
    </location>
</feature>
<dbReference type="VEuPathDB" id="FungiDB:Z517_04868"/>
<gene>
    <name evidence="8" type="ORF">Z517_04868</name>
</gene>
<keyword evidence="1" id="KW-0479">Metal-binding</keyword>
<dbReference type="Gene3D" id="4.10.240.10">
    <property type="entry name" value="Zn(2)-C6 fungal-type DNA-binding domain"/>
    <property type="match status" value="1"/>
</dbReference>
<dbReference type="Pfam" id="PF00172">
    <property type="entry name" value="Zn_clus"/>
    <property type="match status" value="1"/>
</dbReference>
<evidence type="ECO:0000313" key="9">
    <source>
        <dbReference type="Proteomes" id="UP000053029"/>
    </source>
</evidence>
<feature type="compositionally biased region" description="Low complexity" evidence="6">
    <location>
        <begin position="725"/>
        <end position="739"/>
    </location>
</feature>
<dbReference type="SMART" id="SM00066">
    <property type="entry name" value="GAL4"/>
    <property type="match status" value="1"/>
</dbReference>
<dbReference type="GO" id="GO:0008270">
    <property type="term" value="F:zinc ion binding"/>
    <property type="evidence" value="ECO:0007669"/>
    <property type="project" value="InterPro"/>
</dbReference>
<dbReference type="CDD" id="cd12148">
    <property type="entry name" value="fungal_TF_MHR"/>
    <property type="match status" value="1"/>
</dbReference>
<dbReference type="GeneID" id="25304358"/>
<accession>A0A0D2F560</accession>
<dbReference type="PANTHER" id="PTHR47425">
    <property type="entry name" value="FARB-RELATED"/>
    <property type="match status" value="1"/>
</dbReference>
<sequence length="817" mass="91227">MEDDEPNGFPGPEAPATSLGDLDAQRIHDRSSMRKHRASVACNYCRFRKVRCSADGVKPCYNCVLDRVECVIPRRRPRGRPKGQNRSVASWATSHTGPHQSVEPSEPVPEPLPEPEPEQEPANSWSGSWLPIKAPPQANESHVPLAVQQPCDALDSNSPFESWEAQETVAPDRHFDWYGAATQSLTSPLSPSNNTTLPRLNAPVDPLYATATSHDDDEGDQELPPYVRPFSSDCPFEDLVYLRRKGALTLPDPELQSDLLKNYFELVHGSLPLVDRDSFQASIRNPARHGTISLLLLQAIMFSATAWADVKLVRRAGFLTRDAMRRAYYNKTKLLYDFNYERDRLAIVQSLTLLTTWWVTPTEQKDGYYWCSVALAVAKSIGLHRDAHSEGLPAPVRRLRRRIWWCCLIRDAITSLGCNRAPRIRSNDFVVAPLTLEDLQRSDGSLDANRPPSHVDQTETKLASICIASTKLCRILSVIVDLFYAENPIGHVGILYPKQDNNPVDEASGQTLPIENGLEKLEMCEQELQKWRDQVPDHLLHQSPVPMTASSTEQAVIIHRALLAMLYLVAQFCLHRPRALADGASSLGADPNQTRASQKSMRAAAANLNKIVMDMYQVDLVRRLPGTCISCILTISWSHVFDLQSPTAEIRREGARRFEECKLALRELVEINVAAEWAIGFLTFAASHVSRLFKRRQMQPPRASAAGTGGGLLRRRTPNPTQHVATPSNTATNSTGAAARDASPTTRDWTRPNPYDLEAETRQRLGVGFPDYEDTVLTGPAFRLPDDDLFNLDFSDLTDMWVSMPRAWDMAQPSPGT</sequence>
<evidence type="ECO:0000256" key="2">
    <source>
        <dbReference type="ARBA" id="ARBA00023015"/>
    </source>
</evidence>
<evidence type="ECO:0000259" key="7">
    <source>
        <dbReference type="PROSITE" id="PS50048"/>
    </source>
</evidence>
<evidence type="ECO:0000256" key="4">
    <source>
        <dbReference type="ARBA" id="ARBA00023163"/>
    </source>
</evidence>
<dbReference type="OrthoDB" id="4113440at2759"/>
<name>A0A0D2F560_9EURO</name>
<evidence type="ECO:0000313" key="8">
    <source>
        <dbReference type="EMBL" id="KIW81842.1"/>
    </source>
</evidence>
<feature type="region of interest" description="Disordered" evidence="6">
    <location>
        <begin position="698"/>
        <end position="755"/>
    </location>
</feature>
<dbReference type="InterPro" id="IPR001138">
    <property type="entry name" value="Zn2Cys6_DnaBD"/>
</dbReference>
<dbReference type="PROSITE" id="PS50048">
    <property type="entry name" value="ZN2_CY6_FUNGAL_2"/>
    <property type="match status" value="1"/>
</dbReference>
<feature type="region of interest" description="Disordered" evidence="6">
    <location>
        <begin position="75"/>
        <end position="141"/>
    </location>
</feature>
<dbReference type="STRING" id="1442368.A0A0D2F560"/>
<dbReference type="HOGENOM" id="CLU_006329_1_1_1"/>
<dbReference type="PROSITE" id="PS00463">
    <property type="entry name" value="ZN2_CY6_FUNGAL_1"/>
    <property type="match status" value="1"/>
</dbReference>
<keyword evidence="4" id="KW-0804">Transcription</keyword>
<dbReference type="GO" id="GO:0000981">
    <property type="term" value="F:DNA-binding transcription factor activity, RNA polymerase II-specific"/>
    <property type="evidence" value="ECO:0007669"/>
    <property type="project" value="InterPro"/>
</dbReference>
<protein>
    <recommendedName>
        <fullName evidence="7">Zn(2)-C6 fungal-type domain-containing protein</fullName>
    </recommendedName>
</protein>
<dbReference type="SMART" id="SM00906">
    <property type="entry name" value="Fungal_trans"/>
    <property type="match status" value="1"/>
</dbReference>
<reference evidence="8 9" key="1">
    <citation type="submission" date="2015-01" db="EMBL/GenBank/DDBJ databases">
        <title>The Genome Sequence of Fonsecaea pedrosoi CBS 271.37.</title>
        <authorList>
            <consortium name="The Broad Institute Genomics Platform"/>
            <person name="Cuomo C."/>
            <person name="de Hoog S."/>
            <person name="Gorbushina A."/>
            <person name="Stielow B."/>
            <person name="Teixiera M."/>
            <person name="Abouelleil A."/>
            <person name="Chapman S.B."/>
            <person name="Priest M."/>
            <person name="Young S.K."/>
            <person name="Wortman J."/>
            <person name="Nusbaum C."/>
            <person name="Birren B."/>
        </authorList>
    </citation>
    <scope>NUCLEOTIDE SEQUENCE [LARGE SCALE GENOMIC DNA]</scope>
    <source>
        <strain evidence="8 9">CBS 271.37</strain>
    </source>
</reference>
<dbReference type="RefSeq" id="XP_013285650.1">
    <property type="nucleotide sequence ID" value="XM_013430196.1"/>
</dbReference>
<dbReference type="InterPro" id="IPR007219">
    <property type="entry name" value="XnlR_reg_dom"/>
</dbReference>
<proteinExistence type="predicted"/>
<evidence type="ECO:0000256" key="6">
    <source>
        <dbReference type="SAM" id="MobiDB-lite"/>
    </source>
</evidence>
<dbReference type="CDD" id="cd00067">
    <property type="entry name" value="GAL4"/>
    <property type="match status" value="1"/>
</dbReference>
<dbReference type="SUPFAM" id="SSF57701">
    <property type="entry name" value="Zn2/Cys6 DNA-binding domain"/>
    <property type="match status" value="1"/>
</dbReference>
<dbReference type="InterPro" id="IPR052761">
    <property type="entry name" value="Fungal_Detox/Toxin_TFs"/>
</dbReference>
<dbReference type="PANTHER" id="PTHR47425:SF2">
    <property type="entry name" value="FARB-RELATED"/>
    <property type="match status" value="1"/>
</dbReference>
<feature type="compositionally biased region" description="Polar residues" evidence="6">
    <location>
        <begin position="84"/>
        <end position="99"/>
    </location>
</feature>
<keyword evidence="2" id="KW-0805">Transcription regulation</keyword>
<keyword evidence="5" id="KW-0539">Nucleus</keyword>
<dbReference type="GO" id="GO:0006351">
    <property type="term" value="P:DNA-templated transcription"/>
    <property type="evidence" value="ECO:0007669"/>
    <property type="project" value="InterPro"/>
</dbReference>
<dbReference type="GO" id="GO:0003677">
    <property type="term" value="F:DNA binding"/>
    <property type="evidence" value="ECO:0007669"/>
    <property type="project" value="UniProtKB-KW"/>
</dbReference>
<keyword evidence="3" id="KW-0238">DNA-binding</keyword>
<dbReference type="EMBL" id="KN846971">
    <property type="protein sequence ID" value="KIW81842.1"/>
    <property type="molecule type" value="Genomic_DNA"/>
</dbReference>